<dbReference type="EMBL" id="BMFP01000002">
    <property type="protein sequence ID" value="GGG08945.1"/>
    <property type="molecule type" value="Genomic_DNA"/>
</dbReference>
<comment type="function">
    <text evidence="3">Catalyzes the formation of 4-diphosphocytidyl-2-C-methyl-D-erythritol from CTP and 2-C-methyl-D-erythritol 4-phosphate (MEP).</text>
</comment>
<dbReference type="InterPro" id="IPR034683">
    <property type="entry name" value="IspD/TarI"/>
</dbReference>
<evidence type="ECO:0000256" key="2">
    <source>
        <dbReference type="ARBA" id="ARBA00022695"/>
    </source>
</evidence>
<dbReference type="NCBIfam" id="TIGR00453">
    <property type="entry name" value="ispD"/>
    <property type="match status" value="1"/>
</dbReference>
<dbReference type="InterPro" id="IPR001228">
    <property type="entry name" value="IspD"/>
</dbReference>
<dbReference type="HAMAP" id="MF_00108">
    <property type="entry name" value="IspD"/>
    <property type="match status" value="1"/>
</dbReference>
<dbReference type="PANTHER" id="PTHR32125:SF4">
    <property type="entry name" value="2-C-METHYL-D-ERYTHRITOL 4-PHOSPHATE CYTIDYLYLTRANSFERASE, CHLOROPLASTIC"/>
    <property type="match status" value="1"/>
</dbReference>
<feature type="site" description="Transition state stabilizer" evidence="3">
    <location>
        <position position="39"/>
    </location>
</feature>
<comment type="caution">
    <text evidence="4">The sequence shown here is derived from an EMBL/GenBank/DDBJ whole genome shotgun (WGS) entry which is preliminary data.</text>
</comment>
<gene>
    <name evidence="3 4" type="primary">ispD</name>
    <name evidence="4" type="ORF">GCM10011323_11870</name>
</gene>
<keyword evidence="3" id="KW-0414">Isoprene biosynthesis</keyword>
<dbReference type="Pfam" id="PF01128">
    <property type="entry name" value="IspD"/>
    <property type="match status" value="1"/>
</dbReference>
<dbReference type="GO" id="GO:0016779">
    <property type="term" value="F:nucleotidyltransferase activity"/>
    <property type="evidence" value="ECO:0007669"/>
    <property type="project" value="UniProtKB-KW"/>
</dbReference>
<keyword evidence="5" id="KW-1185">Reference proteome</keyword>
<dbReference type="PANTHER" id="PTHR32125">
    <property type="entry name" value="2-C-METHYL-D-ERYTHRITOL 4-PHOSPHATE CYTIDYLYLTRANSFERASE, CHLOROPLASTIC"/>
    <property type="match status" value="1"/>
</dbReference>
<dbReference type="SUPFAM" id="SSF53448">
    <property type="entry name" value="Nucleotide-diphospho-sugar transferases"/>
    <property type="match status" value="1"/>
</dbReference>
<keyword evidence="1 3" id="KW-0808">Transferase</keyword>
<dbReference type="CDD" id="cd02516">
    <property type="entry name" value="CDP-ME_synthetase"/>
    <property type="match status" value="1"/>
</dbReference>
<protein>
    <recommendedName>
        <fullName evidence="3">2-C-methyl-D-erythritol 4-phosphate cytidylyltransferase</fullName>
        <ecNumber evidence="3">2.7.7.60</ecNumber>
    </recommendedName>
    <alternativeName>
        <fullName evidence="3">4-diphosphocytidyl-2C-methyl-D-erythritol synthase</fullName>
    </alternativeName>
    <alternativeName>
        <fullName evidence="3">MEP cytidylyltransferase</fullName>
        <shortName evidence="3">MCT</shortName>
    </alternativeName>
</protein>
<comment type="pathway">
    <text evidence="3">Isoprenoid biosynthesis; isopentenyl diphosphate biosynthesis via DXP pathway; isopentenyl diphosphate from 1-deoxy-D-xylulose 5-phosphate: step 2/6.</text>
</comment>
<reference evidence="5" key="1">
    <citation type="journal article" date="2019" name="Int. J. Syst. Evol. Microbiol.">
        <title>The Global Catalogue of Microorganisms (GCM) 10K type strain sequencing project: providing services to taxonomists for standard genome sequencing and annotation.</title>
        <authorList>
            <consortium name="The Broad Institute Genomics Platform"/>
            <consortium name="The Broad Institute Genome Sequencing Center for Infectious Disease"/>
            <person name="Wu L."/>
            <person name="Ma J."/>
        </authorList>
    </citation>
    <scope>NUCLEOTIDE SEQUENCE [LARGE SCALE GENOMIC DNA]</scope>
    <source>
        <strain evidence="5">CGMCC 1.12749</strain>
    </source>
</reference>
<dbReference type="EC" id="2.7.7.60" evidence="3"/>
<organism evidence="4 5">
    <name type="scientific">Pontibacter amylolyticus</name>
    <dbReference type="NCBI Taxonomy" id="1424080"/>
    <lineage>
        <taxon>Bacteria</taxon>
        <taxon>Pseudomonadati</taxon>
        <taxon>Bacteroidota</taxon>
        <taxon>Cytophagia</taxon>
        <taxon>Cytophagales</taxon>
        <taxon>Hymenobacteraceae</taxon>
        <taxon>Pontibacter</taxon>
    </lineage>
</organism>
<comment type="similarity">
    <text evidence="3">Belongs to the IspD/TarI cytidylyltransferase family. IspD subfamily.</text>
</comment>
<dbReference type="Proteomes" id="UP000634043">
    <property type="component" value="Unassembled WGS sequence"/>
</dbReference>
<dbReference type="Gene3D" id="3.90.550.10">
    <property type="entry name" value="Spore Coat Polysaccharide Biosynthesis Protein SpsA, Chain A"/>
    <property type="match status" value="1"/>
</dbReference>
<feature type="site" description="Positions MEP for the nucleophilic attack" evidence="3">
    <location>
        <position position="175"/>
    </location>
</feature>
<feature type="site" description="Positions MEP for the nucleophilic attack" evidence="3">
    <location>
        <position position="229"/>
    </location>
</feature>
<accession>A0ABQ1W0N5</accession>
<keyword evidence="2 3" id="KW-0548">Nucleotidyltransferase</keyword>
<dbReference type="InterPro" id="IPR029044">
    <property type="entry name" value="Nucleotide-diphossugar_trans"/>
</dbReference>
<evidence type="ECO:0000256" key="1">
    <source>
        <dbReference type="ARBA" id="ARBA00022679"/>
    </source>
</evidence>
<name>A0ABQ1W0N5_9BACT</name>
<sequence>MWPDWPIVSNKERINRTSQYMEESLQQYAIIVAGGTGSRMQHSMPKQFIELAGKPILMHTIERFYTYSKDIRIVVVLPEDQLQVWRGLCKQHKFPVFHMAVPGGKTRFGSVKNGLATVQGEALVAVHDGVRPFVSTGIIKAAFEQAAESGTAVVAVSPKDSIRELTESGSRAVPRTRYKLVQTPQCFRADLLRAAYEQPEQEHFTDDASVVEQLGAGIALVEGSYSNIKITTPEDLLLAEVLVKQFESLP</sequence>
<evidence type="ECO:0000256" key="3">
    <source>
        <dbReference type="HAMAP-Rule" id="MF_00108"/>
    </source>
</evidence>
<evidence type="ECO:0000313" key="4">
    <source>
        <dbReference type="EMBL" id="GGG08945.1"/>
    </source>
</evidence>
<dbReference type="NCBIfam" id="NF001186">
    <property type="entry name" value="PRK00155.2-3"/>
    <property type="match status" value="1"/>
</dbReference>
<evidence type="ECO:0000313" key="5">
    <source>
        <dbReference type="Proteomes" id="UP000634043"/>
    </source>
</evidence>
<comment type="catalytic activity">
    <reaction evidence="3">
        <text>2-C-methyl-D-erythritol 4-phosphate + CTP + H(+) = 4-CDP-2-C-methyl-D-erythritol + diphosphate</text>
        <dbReference type="Rhea" id="RHEA:13429"/>
        <dbReference type="ChEBI" id="CHEBI:15378"/>
        <dbReference type="ChEBI" id="CHEBI:33019"/>
        <dbReference type="ChEBI" id="CHEBI:37563"/>
        <dbReference type="ChEBI" id="CHEBI:57823"/>
        <dbReference type="ChEBI" id="CHEBI:58262"/>
        <dbReference type="EC" id="2.7.7.60"/>
    </reaction>
</comment>
<dbReference type="InterPro" id="IPR050088">
    <property type="entry name" value="IspD/TarI_cytidylyltransf_bact"/>
</dbReference>
<feature type="site" description="Transition state stabilizer" evidence="3">
    <location>
        <position position="46"/>
    </location>
</feature>
<proteinExistence type="inferred from homology"/>